<keyword evidence="2" id="KW-1185">Reference proteome</keyword>
<dbReference type="AlphaFoldDB" id="A0A1J0WKX9"/>
<dbReference type="Proteomes" id="UP000181897">
    <property type="component" value="Chromosome"/>
</dbReference>
<protein>
    <submittedName>
        <fullName evidence="1">Uncharacterized protein</fullName>
    </submittedName>
</protein>
<dbReference type="STRING" id="1917485.BOO69_16550"/>
<organism evidence="1 2">
    <name type="scientific">Sulfitobacter alexandrii</name>
    <dbReference type="NCBI Taxonomy" id="1917485"/>
    <lineage>
        <taxon>Bacteria</taxon>
        <taxon>Pseudomonadati</taxon>
        <taxon>Pseudomonadota</taxon>
        <taxon>Alphaproteobacteria</taxon>
        <taxon>Rhodobacterales</taxon>
        <taxon>Roseobacteraceae</taxon>
        <taxon>Sulfitobacter</taxon>
    </lineage>
</organism>
<name>A0A1J0WKX9_9RHOB</name>
<evidence type="ECO:0000313" key="2">
    <source>
        <dbReference type="Proteomes" id="UP000181897"/>
    </source>
</evidence>
<dbReference type="KEGG" id="suam:BOO69_16550"/>
<dbReference type="RefSeq" id="WP_071973175.1">
    <property type="nucleotide sequence ID" value="NZ_CP018076.1"/>
</dbReference>
<dbReference type="EMBL" id="CP018076">
    <property type="protein sequence ID" value="APE44830.1"/>
    <property type="molecule type" value="Genomic_DNA"/>
</dbReference>
<accession>A0A1J0WKX9</accession>
<dbReference type="OrthoDB" id="7739400at2"/>
<proteinExistence type="predicted"/>
<sequence length="191" mass="21282">MTLRVAEARMVLFAEVPLNEGRIALDITITTEPLEERDPDYPDDPPYLRHHDLTTQWLNIHRSDLRSRDAAALDGLVVDWQDDGGLDTEAPAAIYDGSYGTVDSFRLTLAYLDGDSYALQAEGRSEFDTGFAVTCTARLEKIVLRPAADVTRDETESALSSLFDLSGTWHDRGRAPHGWRDLSAAFDKENP</sequence>
<evidence type="ECO:0000313" key="1">
    <source>
        <dbReference type="EMBL" id="APE44830.1"/>
    </source>
</evidence>
<reference evidence="1 2" key="1">
    <citation type="submission" date="2016-11" db="EMBL/GenBank/DDBJ databases">
        <title>Complete genome sequence of Sulfitobacter sp. AM1-D1, a toxic bacteria associated with marine dinoflagellate Alexandrium minutum in East China Sea.</title>
        <authorList>
            <person name="Yang Q."/>
            <person name="Zhang X."/>
            <person name="Tian X."/>
        </authorList>
    </citation>
    <scope>NUCLEOTIDE SEQUENCE [LARGE SCALE GENOMIC DNA]</scope>
    <source>
        <strain evidence="1 2">AM1-D1</strain>
    </source>
</reference>
<gene>
    <name evidence="1" type="ORF">BOO69_16550</name>
</gene>